<dbReference type="InterPro" id="IPR050807">
    <property type="entry name" value="TransReg_Diox_bact_type"/>
</dbReference>
<dbReference type="RefSeq" id="WP_015358910.1">
    <property type="nucleotide sequence ID" value="NZ_CP014672.1"/>
</dbReference>
<keyword evidence="1" id="KW-0238">DNA-binding</keyword>
<dbReference type="InterPro" id="IPR014710">
    <property type="entry name" value="RmlC-like_jellyroll"/>
</dbReference>
<dbReference type="SMART" id="SM00530">
    <property type="entry name" value="HTH_XRE"/>
    <property type="match status" value="1"/>
</dbReference>
<dbReference type="GO" id="GO:0003677">
    <property type="term" value="F:DNA binding"/>
    <property type="evidence" value="ECO:0007669"/>
    <property type="project" value="UniProtKB-KW"/>
</dbReference>
<sequence length="179" mass="20508">MQIGAKLKRLRLEYGLTQEELADRCELTKGYISQLERDLTSPSIATLQDILECLGSSIPEFFSEQKAEQVVFKEKDVFVKEVEEKGYRIKWIVPNAQKKDMEPIILELSENGETEEDDPHQGEEFGYVLQGTIILTLGKERYKVKKGECFHYKANQPHSIKNGGKRTAQVLWISTPPSF</sequence>
<dbReference type="CDD" id="cd02209">
    <property type="entry name" value="cupin_XRE_C"/>
    <property type="match status" value="1"/>
</dbReference>
<dbReference type="Gene3D" id="1.10.260.40">
    <property type="entry name" value="lambda repressor-like DNA-binding domains"/>
    <property type="match status" value="1"/>
</dbReference>
<dbReference type="GO" id="GO:0005829">
    <property type="term" value="C:cytosol"/>
    <property type="evidence" value="ECO:0007669"/>
    <property type="project" value="TreeGrafter"/>
</dbReference>
<dbReference type="Proteomes" id="UP000092971">
    <property type="component" value="Chromosome"/>
</dbReference>
<name>A0A1B1YCU6_THEST</name>
<dbReference type="PROSITE" id="PS50943">
    <property type="entry name" value="HTH_CROC1"/>
    <property type="match status" value="1"/>
</dbReference>
<reference evidence="3 4" key="1">
    <citation type="submission" date="2016-02" db="EMBL/GenBank/DDBJ databases">
        <title>Comparison of Clostridium stercorarium subspecies using comparative genomics and transcriptomics.</title>
        <authorList>
            <person name="Schellenberg J."/>
            <person name="Thallinger G."/>
            <person name="Levin D.B."/>
            <person name="Zhang X."/>
            <person name="Alvare G."/>
            <person name="Fristensky B."/>
            <person name="Sparling R."/>
        </authorList>
    </citation>
    <scope>NUCLEOTIDE SEQUENCE [LARGE SCALE GENOMIC DNA]</scope>
    <source>
        <strain evidence="3 4">DSM 2910</strain>
    </source>
</reference>
<feature type="domain" description="HTH cro/C1-type" evidence="2">
    <location>
        <begin position="7"/>
        <end position="61"/>
    </location>
</feature>
<dbReference type="AlphaFoldDB" id="A0A1B1YCU6"/>
<dbReference type="Gene3D" id="2.60.120.10">
    <property type="entry name" value="Jelly Rolls"/>
    <property type="match status" value="1"/>
</dbReference>
<evidence type="ECO:0000313" key="3">
    <source>
        <dbReference type="EMBL" id="ANW98585.1"/>
    </source>
</evidence>
<dbReference type="PANTHER" id="PTHR46797:SF2">
    <property type="entry name" value="TRANSCRIPTIONAL REGULATOR"/>
    <property type="match status" value="1"/>
</dbReference>
<evidence type="ECO:0000313" key="4">
    <source>
        <dbReference type="Proteomes" id="UP000092971"/>
    </source>
</evidence>
<dbReference type="InterPro" id="IPR013096">
    <property type="entry name" value="Cupin_2"/>
</dbReference>
<dbReference type="OrthoDB" id="9814553at2"/>
<evidence type="ECO:0000259" key="2">
    <source>
        <dbReference type="PROSITE" id="PS50943"/>
    </source>
</evidence>
<dbReference type="CDD" id="cd00093">
    <property type="entry name" value="HTH_XRE"/>
    <property type="match status" value="1"/>
</dbReference>
<dbReference type="Pfam" id="PF07883">
    <property type="entry name" value="Cupin_2"/>
    <property type="match status" value="1"/>
</dbReference>
<dbReference type="PANTHER" id="PTHR46797">
    <property type="entry name" value="HTH-TYPE TRANSCRIPTIONAL REGULATOR"/>
    <property type="match status" value="1"/>
</dbReference>
<dbReference type="GO" id="GO:0003700">
    <property type="term" value="F:DNA-binding transcription factor activity"/>
    <property type="evidence" value="ECO:0007669"/>
    <property type="project" value="TreeGrafter"/>
</dbReference>
<evidence type="ECO:0000256" key="1">
    <source>
        <dbReference type="ARBA" id="ARBA00023125"/>
    </source>
</evidence>
<dbReference type="Pfam" id="PF01381">
    <property type="entry name" value="HTH_3"/>
    <property type="match status" value="1"/>
</dbReference>
<proteinExistence type="predicted"/>
<dbReference type="InterPro" id="IPR001387">
    <property type="entry name" value="Cro/C1-type_HTH"/>
</dbReference>
<protein>
    <submittedName>
        <fullName evidence="3">Cro/Cl family transcriptional regulator</fullName>
    </submittedName>
</protein>
<dbReference type="InterPro" id="IPR011051">
    <property type="entry name" value="RmlC_Cupin_sf"/>
</dbReference>
<dbReference type="InterPro" id="IPR010982">
    <property type="entry name" value="Lambda_DNA-bd_dom_sf"/>
</dbReference>
<gene>
    <name evidence="3" type="ORF">CSTERTH_05810</name>
</gene>
<dbReference type="EMBL" id="CP014672">
    <property type="protein sequence ID" value="ANW98585.1"/>
    <property type="molecule type" value="Genomic_DNA"/>
</dbReference>
<dbReference type="SUPFAM" id="SSF47413">
    <property type="entry name" value="lambda repressor-like DNA-binding domains"/>
    <property type="match status" value="1"/>
</dbReference>
<organism evidence="3 4">
    <name type="scientific">Thermoclostridium stercorarium subsp. thermolacticum DSM 2910</name>
    <dbReference type="NCBI Taxonomy" id="1121336"/>
    <lineage>
        <taxon>Bacteria</taxon>
        <taxon>Bacillati</taxon>
        <taxon>Bacillota</taxon>
        <taxon>Clostridia</taxon>
        <taxon>Eubacteriales</taxon>
        <taxon>Oscillospiraceae</taxon>
        <taxon>Thermoclostridium</taxon>
    </lineage>
</organism>
<dbReference type="SUPFAM" id="SSF51182">
    <property type="entry name" value="RmlC-like cupins"/>
    <property type="match status" value="1"/>
</dbReference>
<accession>A0A1B1YCU6</accession>